<comment type="caution">
    <text evidence="1">The sequence shown here is derived from an EMBL/GenBank/DDBJ whole genome shotgun (WGS) entry which is preliminary data.</text>
</comment>
<name>A0ABS4ER79_9HYPH</name>
<sequence length="136" mass="14727">MLQTLNTIRTHILLCLPDPYVTTMLNAFLTSNGFAVTTTYLLREFTEAAALGRYSVVITSTAVAGRIRDVSALPIIDISAFLVNTAGGIGHRHSKSLDSTALAERIKTVIALNPGRDRLAKSGRLNVKNGCMQRPE</sequence>
<evidence type="ECO:0000313" key="2">
    <source>
        <dbReference type="Proteomes" id="UP000823786"/>
    </source>
</evidence>
<dbReference type="RefSeq" id="WP_209854447.1">
    <property type="nucleotide sequence ID" value="NZ_JAGGJV010000007.1"/>
</dbReference>
<reference evidence="1 2" key="1">
    <citation type="submission" date="2021-03" db="EMBL/GenBank/DDBJ databases">
        <title>Genomic Encyclopedia of Type Strains, Phase IV (KMG-IV): sequencing the most valuable type-strain genomes for metagenomic binning, comparative biology and taxonomic classification.</title>
        <authorList>
            <person name="Goeker M."/>
        </authorList>
    </citation>
    <scope>NUCLEOTIDE SEQUENCE [LARGE SCALE GENOMIC DNA]</scope>
    <source>
        <strain evidence="1 2">DSM 26427</strain>
    </source>
</reference>
<gene>
    <name evidence="1" type="ORF">J2Z75_003970</name>
</gene>
<dbReference type="EMBL" id="JAGGJV010000007">
    <property type="protein sequence ID" value="MBP1860449.1"/>
    <property type="molecule type" value="Genomic_DNA"/>
</dbReference>
<dbReference type="Proteomes" id="UP000823786">
    <property type="component" value="Unassembled WGS sequence"/>
</dbReference>
<proteinExistence type="predicted"/>
<organism evidence="1 2">
    <name type="scientific">Rhizobium herbae</name>
    <dbReference type="NCBI Taxonomy" id="508661"/>
    <lineage>
        <taxon>Bacteria</taxon>
        <taxon>Pseudomonadati</taxon>
        <taxon>Pseudomonadota</taxon>
        <taxon>Alphaproteobacteria</taxon>
        <taxon>Hyphomicrobiales</taxon>
        <taxon>Rhizobiaceae</taxon>
        <taxon>Rhizobium/Agrobacterium group</taxon>
        <taxon>Rhizobium</taxon>
    </lineage>
</organism>
<accession>A0ABS4ER79</accession>
<protein>
    <submittedName>
        <fullName evidence="1">Uncharacterized protein</fullName>
    </submittedName>
</protein>
<evidence type="ECO:0000313" key="1">
    <source>
        <dbReference type="EMBL" id="MBP1860449.1"/>
    </source>
</evidence>
<keyword evidence="2" id="KW-1185">Reference proteome</keyword>